<dbReference type="InterPro" id="IPR007933">
    <property type="entry name" value="Transcrpt_activ_CII"/>
</dbReference>
<reference evidence="2 3" key="2">
    <citation type="submission" date="2017-06" db="EMBL/GenBank/DDBJ databases">
        <authorList>
            <person name="Kim H.J."/>
            <person name="Triplett B.A."/>
        </authorList>
    </citation>
    <scope>NUCLEOTIDE SEQUENCE [LARGE SCALE GENOMIC DNA]</scope>
    <source>
        <strain evidence="2">Kingella_eburonensis</strain>
    </source>
</reference>
<dbReference type="SUPFAM" id="SSF47413">
    <property type="entry name" value="lambda repressor-like DNA-binding domains"/>
    <property type="match status" value="1"/>
</dbReference>
<dbReference type="STRING" id="1522312.GCA_900177895_01403"/>
<keyword evidence="3" id="KW-1185">Reference proteome</keyword>
<organism evidence="2 3">
    <name type="scientific">Kingella negevensis</name>
    <dbReference type="NCBI Taxonomy" id="1522312"/>
    <lineage>
        <taxon>Bacteria</taxon>
        <taxon>Pseudomonadati</taxon>
        <taxon>Pseudomonadota</taxon>
        <taxon>Betaproteobacteria</taxon>
        <taxon>Neisseriales</taxon>
        <taxon>Neisseriaceae</taxon>
        <taxon>Kingella</taxon>
    </lineage>
</organism>
<dbReference type="EMBL" id="FXUV01000060">
    <property type="protein sequence ID" value="SMQ13350.1"/>
    <property type="molecule type" value="Genomic_DNA"/>
</dbReference>
<evidence type="ECO:0000313" key="2">
    <source>
        <dbReference type="EMBL" id="SNB82180.1"/>
    </source>
</evidence>
<dbReference type="GO" id="GO:0006355">
    <property type="term" value="P:regulation of DNA-templated transcription"/>
    <property type="evidence" value="ECO:0007669"/>
    <property type="project" value="InterPro"/>
</dbReference>
<protein>
    <submittedName>
        <fullName evidence="2">Uncharacterized protein</fullName>
    </submittedName>
</protein>
<reference evidence="1" key="1">
    <citation type="submission" date="2017-05" db="EMBL/GenBank/DDBJ databases">
        <authorList>
            <person name="Song R."/>
            <person name="Chenine A.L."/>
            <person name="Ruprecht R.M."/>
        </authorList>
    </citation>
    <scope>NUCLEOTIDE SEQUENCE</scope>
    <source>
        <strain evidence="1">Kingella_eburonensis</strain>
    </source>
</reference>
<evidence type="ECO:0000313" key="3">
    <source>
        <dbReference type="Proteomes" id="UP000215450"/>
    </source>
</evidence>
<evidence type="ECO:0000313" key="1">
    <source>
        <dbReference type="EMBL" id="SMQ13350.1"/>
    </source>
</evidence>
<dbReference type="Proteomes" id="UP000215450">
    <property type="component" value="Unassembled WGS sequence"/>
</dbReference>
<dbReference type="Pfam" id="PF05269">
    <property type="entry name" value="Phage_CII"/>
    <property type="match status" value="1"/>
</dbReference>
<sequence>MTKLSPKQTETARNNERLILRHLAALSQKGLSDAMGWSESKVSRMKDGDLDELCAALAALDLKIVPIDACVVTPHERKFMAEQMILHYQRVLDDE</sequence>
<proteinExistence type="predicted"/>
<dbReference type="EMBL" id="FXUV02000064">
    <property type="protein sequence ID" value="SNB82180.1"/>
    <property type="molecule type" value="Genomic_DNA"/>
</dbReference>
<dbReference type="Gene3D" id="1.10.260.40">
    <property type="entry name" value="lambda repressor-like DNA-binding domains"/>
    <property type="match status" value="1"/>
</dbReference>
<dbReference type="InterPro" id="IPR010982">
    <property type="entry name" value="Lambda_DNA-bd_dom_sf"/>
</dbReference>
<dbReference type="OrthoDB" id="8613309at2"/>
<name>A0A238TF97_9NEIS</name>
<dbReference type="GO" id="GO:0003677">
    <property type="term" value="F:DNA binding"/>
    <property type="evidence" value="ECO:0007669"/>
    <property type="project" value="InterPro"/>
</dbReference>
<gene>
    <name evidence="1" type="ORF">KEBURONENSIS_02016</name>
    <name evidence="2" type="ORF">KEBURONENSIS_02024</name>
</gene>
<accession>A0A238TF97</accession>
<dbReference type="AlphaFoldDB" id="A0A238TF97"/>
<dbReference type="RefSeq" id="WP_095063314.1">
    <property type="nucleotide sequence ID" value="NZ_FXUV02000064.1"/>
</dbReference>